<dbReference type="STRING" id="797419.SAMN05216556_10620"/>
<accession>A0A1M6DZ19</accession>
<sequence length="247" mass="27903">MIRKILFLLGVSLMLISCQFTETMVLNEDGSGTISVEVDLSEMMAFGGMDAIDSSVIKMDTIISVKQFLEENRDSIASLSKKEQIKLKKLENYNIRLKMNSESSEMIYNISTTFKSVNEANDMIQGLDKAGDFIPGTNENPEDAKKEEESPDIIGVNYSFINGVFKRDAYIKDKKLHRQEVDSLQQTEAFLQGSNYTLSYTFPKPIKKVSNTAATLSNNKKTLTLQKAFIDYFKNPDLLDLEVELEN</sequence>
<feature type="region of interest" description="Disordered" evidence="1">
    <location>
        <begin position="129"/>
        <end position="148"/>
    </location>
</feature>
<dbReference type="PROSITE" id="PS51257">
    <property type="entry name" value="PROKAR_LIPOPROTEIN"/>
    <property type="match status" value="1"/>
</dbReference>
<gene>
    <name evidence="3" type="ORF">SAMN04487908_105152</name>
</gene>
<dbReference type="RefSeq" id="WP_083540673.1">
    <property type="nucleotide sequence ID" value="NZ_FNNS01000006.1"/>
</dbReference>
<feature type="chain" id="PRO_5009916904" description="Lipoprotein" evidence="2">
    <location>
        <begin position="21"/>
        <end position="247"/>
    </location>
</feature>
<dbReference type="AlphaFoldDB" id="A0A1M6DZ19"/>
<evidence type="ECO:0000313" key="3">
    <source>
        <dbReference type="EMBL" id="SHI78507.1"/>
    </source>
</evidence>
<dbReference type="OrthoDB" id="978531at2"/>
<feature type="signal peptide" evidence="2">
    <location>
        <begin position="1"/>
        <end position="20"/>
    </location>
</feature>
<name>A0A1M6DZ19_9FLAO</name>
<evidence type="ECO:0000313" key="4">
    <source>
        <dbReference type="Proteomes" id="UP000184172"/>
    </source>
</evidence>
<dbReference type="EMBL" id="FQYV01000005">
    <property type="protein sequence ID" value="SHI78507.1"/>
    <property type="molecule type" value="Genomic_DNA"/>
</dbReference>
<keyword evidence="4" id="KW-1185">Reference proteome</keyword>
<proteinExistence type="predicted"/>
<evidence type="ECO:0000256" key="1">
    <source>
        <dbReference type="SAM" id="MobiDB-lite"/>
    </source>
</evidence>
<dbReference type="Proteomes" id="UP000184172">
    <property type="component" value="Unassembled WGS sequence"/>
</dbReference>
<protein>
    <recommendedName>
        <fullName evidence="5">Lipoprotein</fullName>
    </recommendedName>
</protein>
<evidence type="ECO:0000256" key="2">
    <source>
        <dbReference type="SAM" id="SignalP"/>
    </source>
</evidence>
<organism evidence="3 4">
    <name type="scientific">Aequorivita viscosa</name>
    <dbReference type="NCBI Taxonomy" id="797419"/>
    <lineage>
        <taxon>Bacteria</taxon>
        <taxon>Pseudomonadati</taxon>
        <taxon>Bacteroidota</taxon>
        <taxon>Flavobacteriia</taxon>
        <taxon>Flavobacteriales</taxon>
        <taxon>Flavobacteriaceae</taxon>
        <taxon>Aequorivita</taxon>
    </lineage>
</organism>
<keyword evidence="2" id="KW-0732">Signal</keyword>
<evidence type="ECO:0008006" key="5">
    <source>
        <dbReference type="Google" id="ProtNLM"/>
    </source>
</evidence>
<reference evidence="4" key="1">
    <citation type="submission" date="2016-11" db="EMBL/GenBank/DDBJ databases">
        <authorList>
            <person name="Varghese N."/>
            <person name="Submissions S."/>
        </authorList>
    </citation>
    <scope>NUCLEOTIDE SEQUENCE [LARGE SCALE GENOMIC DNA]</scope>
    <source>
        <strain evidence="4">DSM 26349</strain>
    </source>
</reference>